<dbReference type="PRINTS" id="PR00300">
    <property type="entry name" value="CLPPROTEASEA"/>
</dbReference>
<keyword evidence="6" id="KW-0067">ATP-binding</keyword>
<keyword evidence="4" id="KW-0547">Nucleotide-binding</keyword>
<dbReference type="SUPFAM" id="SSF52540">
    <property type="entry name" value="P-loop containing nucleoside triphosphate hydrolases"/>
    <property type="match status" value="1"/>
</dbReference>
<dbReference type="STRING" id="37003.ENSKMAP00000004279"/>
<dbReference type="InterPro" id="IPR049337">
    <property type="entry name" value="TOR1A_C"/>
</dbReference>
<evidence type="ECO:0000313" key="11">
    <source>
        <dbReference type="Ensembl" id="ENSKMAP00000004279.1"/>
    </source>
</evidence>
<sequence length="372" mass="41902">MLAILSVLFLLICSPVCCVFQKLYCTISDSCDCDFKPNIRDLEWDLYKNVFGQHLVQDIVSEEVAKFLQNKSPDQPLVLSFHGSSGTGKTLVSSMLGNHLYGSAMSSPFVHQFVPTLHFPSPKRVKQYKKELKSWVQGNLTECARSVFIFDEMEKMPPGVIDVLEPFLGSSHVVFRTNYRKAIYIFISTTGEKAINKVALEHRQAGRERDEIKLSDLEDAIAQEVYNDDTSGFFKSSIVQQKLITHFVPFLPLTRSHVERCVRSQLCQRGSCGRSDVVEAVGRNVIYSPVQGQYFSTTGCKAVSAKISFFLFQLDIKRDSSKCSVHPGLKPVTHSQGTPSKGENCFCCRDFRAASPELKRTRSIRIRGEKMN</sequence>
<name>A0A3Q3A0L4_KRYMA</name>
<dbReference type="GeneID" id="108242763"/>
<evidence type="ECO:0000256" key="7">
    <source>
        <dbReference type="ARBA" id="ARBA00023180"/>
    </source>
</evidence>
<evidence type="ECO:0000256" key="5">
    <source>
        <dbReference type="ARBA" id="ARBA00022824"/>
    </source>
</evidence>
<dbReference type="OMA" id="CECDFKP"/>
<dbReference type="Ensembl" id="ENSKMAT00000004362.1">
    <property type="protein sequence ID" value="ENSKMAP00000004279.1"/>
    <property type="gene ID" value="ENSKMAG00000003266.1"/>
</dbReference>
<evidence type="ECO:0000259" key="10">
    <source>
        <dbReference type="Pfam" id="PF21376"/>
    </source>
</evidence>
<dbReference type="InterPro" id="IPR027417">
    <property type="entry name" value="P-loop_NTPase"/>
</dbReference>
<dbReference type="GO" id="GO:0005788">
    <property type="term" value="C:endoplasmic reticulum lumen"/>
    <property type="evidence" value="ECO:0007669"/>
    <property type="project" value="UniProtKB-SubCell"/>
</dbReference>
<dbReference type="PANTHER" id="PTHR10760:SF4">
    <property type="entry name" value="TORSIN-2A"/>
    <property type="match status" value="1"/>
</dbReference>
<accession>A0A3Q3A0L4</accession>
<keyword evidence="12" id="KW-1185">Reference proteome</keyword>
<protein>
    <recommendedName>
        <fullName evidence="8">Torsin family 2 member A</fullName>
    </recommendedName>
</protein>
<evidence type="ECO:0000256" key="2">
    <source>
        <dbReference type="ARBA" id="ARBA00006235"/>
    </source>
</evidence>
<dbReference type="Pfam" id="PF06309">
    <property type="entry name" value="Torsin"/>
    <property type="match status" value="1"/>
</dbReference>
<keyword evidence="3 9" id="KW-0732">Signal</keyword>
<dbReference type="PANTHER" id="PTHR10760">
    <property type="entry name" value="TORSIN"/>
    <property type="match status" value="1"/>
</dbReference>
<dbReference type="InterPro" id="IPR001270">
    <property type="entry name" value="ClpA/B"/>
</dbReference>
<dbReference type="GeneTree" id="ENSGT00950000182888"/>
<proteinExistence type="inferred from homology"/>
<reference evidence="11" key="1">
    <citation type="submission" date="2025-08" db="UniProtKB">
        <authorList>
            <consortium name="Ensembl"/>
        </authorList>
    </citation>
    <scope>IDENTIFICATION</scope>
</reference>
<evidence type="ECO:0000313" key="12">
    <source>
        <dbReference type="Proteomes" id="UP000264800"/>
    </source>
</evidence>
<feature type="domain" description="Torsin-1A C-terminal" evidence="10">
    <location>
        <begin position="256"/>
        <end position="310"/>
    </location>
</feature>
<comment type="subcellular location">
    <subcellularLocation>
        <location evidence="1">Endoplasmic reticulum lumen</location>
    </subcellularLocation>
</comment>
<dbReference type="GO" id="GO:0016887">
    <property type="term" value="F:ATP hydrolysis activity"/>
    <property type="evidence" value="ECO:0007669"/>
    <property type="project" value="InterPro"/>
</dbReference>
<dbReference type="InterPro" id="IPR010448">
    <property type="entry name" value="Torsin"/>
</dbReference>
<dbReference type="GO" id="GO:0005524">
    <property type="term" value="F:ATP binding"/>
    <property type="evidence" value="ECO:0007669"/>
    <property type="project" value="UniProtKB-KW"/>
</dbReference>
<reference evidence="11" key="2">
    <citation type="submission" date="2025-09" db="UniProtKB">
        <authorList>
            <consortium name="Ensembl"/>
        </authorList>
    </citation>
    <scope>IDENTIFICATION</scope>
</reference>
<dbReference type="RefSeq" id="XP_024864246.1">
    <property type="nucleotide sequence ID" value="XM_025008478.2"/>
</dbReference>
<comment type="similarity">
    <text evidence="2">Belongs to the ClpA/ClpB family. Torsin subfamily.</text>
</comment>
<evidence type="ECO:0000256" key="6">
    <source>
        <dbReference type="ARBA" id="ARBA00022840"/>
    </source>
</evidence>
<dbReference type="OrthoDB" id="19623at2759"/>
<dbReference type="GO" id="GO:0005635">
    <property type="term" value="C:nuclear envelope"/>
    <property type="evidence" value="ECO:0007669"/>
    <property type="project" value="TreeGrafter"/>
</dbReference>
<organism evidence="11 12">
    <name type="scientific">Kryptolebias marmoratus</name>
    <name type="common">Mangrove killifish</name>
    <name type="synonym">Rivulus marmoratus</name>
    <dbReference type="NCBI Taxonomy" id="37003"/>
    <lineage>
        <taxon>Eukaryota</taxon>
        <taxon>Metazoa</taxon>
        <taxon>Chordata</taxon>
        <taxon>Craniata</taxon>
        <taxon>Vertebrata</taxon>
        <taxon>Euteleostomi</taxon>
        <taxon>Actinopterygii</taxon>
        <taxon>Neopterygii</taxon>
        <taxon>Teleostei</taxon>
        <taxon>Neoteleostei</taxon>
        <taxon>Acanthomorphata</taxon>
        <taxon>Ovalentaria</taxon>
        <taxon>Atherinomorphae</taxon>
        <taxon>Cyprinodontiformes</taxon>
        <taxon>Rivulidae</taxon>
        <taxon>Kryptolebias</taxon>
    </lineage>
</organism>
<evidence type="ECO:0000256" key="3">
    <source>
        <dbReference type="ARBA" id="ARBA00022729"/>
    </source>
</evidence>
<dbReference type="FunFam" id="3.40.50.300:FF:002276">
    <property type="entry name" value="Torsin, putative"/>
    <property type="match status" value="1"/>
</dbReference>
<keyword evidence="7" id="KW-0325">Glycoprotein</keyword>
<feature type="signal peptide" evidence="9">
    <location>
        <begin position="1"/>
        <end position="18"/>
    </location>
</feature>
<dbReference type="Gene3D" id="3.40.50.300">
    <property type="entry name" value="P-loop containing nucleotide triphosphate hydrolases"/>
    <property type="match status" value="1"/>
</dbReference>
<feature type="chain" id="PRO_5018539542" description="Torsin family 2 member A" evidence="9">
    <location>
        <begin position="19"/>
        <end position="372"/>
    </location>
</feature>
<dbReference type="Pfam" id="PF21376">
    <property type="entry name" value="TOR1A_C"/>
    <property type="match status" value="1"/>
</dbReference>
<dbReference type="AlphaFoldDB" id="A0A3Q3A0L4"/>
<dbReference type="Proteomes" id="UP000264800">
    <property type="component" value="Unplaced"/>
</dbReference>
<evidence type="ECO:0000256" key="4">
    <source>
        <dbReference type="ARBA" id="ARBA00022741"/>
    </source>
</evidence>
<keyword evidence="5" id="KW-0256">Endoplasmic reticulum</keyword>
<dbReference type="CTD" id="27433"/>
<evidence type="ECO:0000256" key="8">
    <source>
        <dbReference type="ARBA" id="ARBA00042469"/>
    </source>
</evidence>
<evidence type="ECO:0000256" key="9">
    <source>
        <dbReference type="SAM" id="SignalP"/>
    </source>
</evidence>
<evidence type="ECO:0000256" key="1">
    <source>
        <dbReference type="ARBA" id="ARBA00004319"/>
    </source>
</evidence>